<feature type="region of interest" description="Disordered" evidence="4">
    <location>
        <begin position="612"/>
        <end position="633"/>
    </location>
</feature>
<dbReference type="CDD" id="cd04168">
    <property type="entry name" value="TetM_like"/>
    <property type="match status" value="1"/>
</dbReference>
<comment type="caution">
    <text evidence="6">The sequence shown here is derived from an EMBL/GenBank/DDBJ whole genome shotgun (WGS) entry which is preliminary data.</text>
</comment>
<dbReference type="InterPro" id="IPR020568">
    <property type="entry name" value="Ribosomal_Su5_D2-typ_SF"/>
</dbReference>
<evidence type="ECO:0000256" key="1">
    <source>
        <dbReference type="ARBA" id="ARBA00022741"/>
    </source>
</evidence>
<dbReference type="Pfam" id="PF00679">
    <property type="entry name" value="EFG_C"/>
    <property type="match status" value="1"/>
</dbReference>
<gene>
    <name evidence="6" type="ORF">ACFFQA_31690</name>
</gene>
<dbReference type="SUPFAM" id="SSF54980">
    <property type="entry name" value="EF-G C-terminal domain-like"/>
    <property type="match status" value="2"/>
</dbReference>
<evidence type="ECO:0000256" key="3">
    <source>
        <dbReference type="ARBA" id="ARBA00023134"/>
    </source>
</evidence>
<dbReference type="Pfam" id="PF03764">
    <property type="entry name" value="EFG_IV"/>
    <property type="match status" value="1"/>
</dbReference>
<dbReference type="Gene3D" id="3.40.50.300">
    <property type="entry name" value="P-loop containing nucleotide triphosphate hydrolases"/>
    <property type="match status" value="1"/>
</dbReference>
<feature type="domain" description="Tr-type G" evidence="5">
    <location>
        <begin position="1"/>
        <end position="245"/>
    </location>
</feature>
<dbReference type="Gene3D" id="2.40.30.10">
    <property type="entry name" value="Translation factors"/>
    <property type="match status" value="1"/>
</dbReference>
<dbReference type="Pfam" id="PF00009">
    <property type="entry name" value="GTP_EFTU"/>
    <property type="match status" value="1"/>
</dbReference>
<accession>A0ABV6A5T1</accession>
<dbReference type="SUPFAM" id="SSF50447">
    <property type="entry name" value="Translation proteins"/>
    <property type="match status" value="1"/>
</dbReference>
<dbReference type="InterPro" id="IPR005517">
    <property type="entry name" value="Transl_elong_EFG/EF2_IV"/>
</dbReference>
<keyword evidence="3" id="KW-0342">GTP-binding</keyword>
<evidence type="ECO:0000259" key="5">
    <source>
        <dbReference type="PROSITE" id="PS51722"/>
    </source>
</evidence>
<dbReference type="Proteomes" id="UP001589693">
    <property type="component" value="Unassembled WGS sequence"/>
</dbReference>
<dbReference type="PROSITE" id="PS00301">
    <property type="entry name" value="G_TR_1"/>
    <property type="match status" value="1"/>
</dbReference>
<evidence type="ECO:0000256" key="2">
    <source>
        <dbReference type="ARBA" id="ARBA00022917"/>
    </source>
</evidence>
<name>A0ABV6A5T1_9PSEU</name>
<dbReference type="RefSeq" id="WP_377860307.1">
    <property type="nucleotide sequence ID" value="NZ_JBHLZU010000027.1"/>
</dbReference>
<dbReference type="NCBIfam" id="TIGR00231">
    <property type="entry name" value="small_GTP"/>
    <property type="match status" value="1"/>
</dbReference>
<dbReference type="InterPro" id="IPR027417">
    <property type="entry name" value="P-loop_NTPase"/>
</dbReference>
<dbReference type="Gene3D" id="3.30.230.10">
    <property type="match status" value="1"/>
</dbReference>
<dbReference type="InterPro" id="IPR014721">
    <property type="entry name" value="Ribsml_uS5_D2-typ_fold_subgr"/>
</dbReference>
<dbReference type="PRINTS" id="PR00315">
    <property type="entry name" value="ELONGATNFCT"/>
</dbReference>
<proteinExistence type="predicted"/>
<organism evidence="6 7">
    <name type="scientific">Allokutzneria oryzae</name>
    <dbReference type="NCBI Taxonomy" id="1378989"/>
    <lineage>
        <taxon>Bacteria</taxon>
        <taxon>Bacillati</taxon>
        <taxon>Actinomycetota</taxon>
        <taxon>Actinomycetes</taxon>
        <taxon>Pseudonocardiales</taxon>
        <taxon>Pseudonocardiaceae</taxon>
        <taxon>Allokutzneria</taxon>
    </lineage>
</organism>
<keyword evidence="7" id="KW-1185">Reference proteome</keyword>
<dbReference type="InterPro" id="IPR031157">
    <property type="entry name" value="G_TR_CS"/>
</dbReference>
<dbReference type="SUPFAM" id="SSF54211">
    <property type="entry name" value="Ribosomal protein S5 domain 2-like"/>
    <property type="match status" value="1"/>
</dbReference>
<feature type="compositionally biased region" description="Basic and acidic residues" evidence="4">
    <location>
        <begin position="624"/>
        <end position="633"/>
    </location>
</feature>
<evidence type="ECO:0000256" key="4">
    <source>
        <dbReference type="SAM" id="MobiDB-lite"/>
    </source>
</evidence>
<keyword evidence="2" id="KW-0648">Protein biosynthesis</keyword>
<dbReference type="InterPro" id="IPR035647">
    <property type="entry name" value="EFG_III/V"/>
</dbReference>
<dbReference type="PRINTS" id="PR01037">
    <property type="entry name" value="TCRTETOQM"/>
</dbReference>
<dbReference type="Pfam" id="PF14492">
    <property type="entry name" value="EFG_III"/>
    <property type="match status" value="1"/>
</dbReference>
<dbReference type="InterPro" id="IPR041095">
    <property type="entry name" value="EFG_II"/>
</dbReference>
<dbReference type="SMART" id="SM00889">
    <property type="entry name" value="EFG_IV"/>
    <property type="match status" value="1"/>
</dbReference>
<evidence type="ECO:0000313" key="6">
    <source>
        <dbReference type="EMBL" id="MFB9908522.1"/>
    </source>
</evidence>
<dbReference type="PANTHER" id="PTHR43261:SF1">
    <property type="entry name" value="RIBOSOME-RELEASING FACTOR 2, MITOCHONDRIAL"/>
    <property type="match status" value="1"/>
</dbReference>
<dbReference type="SUPFAM" id="SSF52540">
    <property type="entry name" value="P-loop containing nucleoside triphosphate hydrolases"/>
    <property type="match status" value="1"/>
</dbReference>
<dbReference type="InterPro" id="IPR009000">
    <property type="entry name" value="Transl_B-barrel_sf"/>
</dbReference>
<dbReference type="Gene3D" id="3.30.70.870">
    <property type="entry name" value="Elongation Factor G (Translational Gtpase), domain 3"/>
    <property type="match status" value="1"/>
</dbReference>
<reference evidence="6 7" key="1">
    <citation type="submission" date="2024-09" db="EMBL/GenBank/DDBJ databases">
        <authorList>
            <person name="Sun Q."/>
            <person name="Mori K."/>
        </authorList>
    </citation>
    <scope>NUCLEOTIDE SEQUENCE [LARGE SCALE GENOMIC DNA]</scope>
    <source>
        <strain evidence="6 7">TBRC 7907</strain>
    </source>
</reference>
<evidence type="ECO:0000313" key="7">
    <source>
        <dbReference type="Proteomes" id="UP001589693"/>
    </source>
</evidence>
<dbReference type="PROSITE" id="PS51722">
    <property type="entry name" value="G_TR_2"/>
    <property type="match status" value="1"/>
</dbReference>
<dbReference type="PANTHER" id="PTHR43261">
    <property type="entry name" value="TRANSLATION ELONGATION FACTOR G-RELATED"/>
    <property type="match status" value="1"/>
</dbReference>
<dbReference type="InterPro" id="IPR000795">
    <property type="entry name" value="T_Tr_GTP-bd_dom"/>
</dbReference>
<sequence length="641" mass="67654">MRMLNLGIVAHVDAGKTSLTERLLFDSGAIRRLGSVDDGSTTTDGMDLERRRGITIRSAVAAFTVTGHRIHLIDTPGHTDFVAEVERALGVLDGAILVLSAVEGVQAHTRVLMRTLRAMGVPTILFVNKIDRVGARHTSLMADIRRLLSPSAVAMNRPTDIGTKSADVMALSPGLELAEVLAEHSDAALRSYVDGIDPVVLREELVRLSKAGAVHPVFFGSAITGTGISDLRKGITDLLPSTEPTGAGPLDGVVFAVERDRAGRRFALARLFSGALAARDRVTFARRDSSGSVITDSGITTGVLDAEGNPARVSAGGIARVTGLPSLRVGDRLGSTAAAPTLARFRPPTLETVVTPRSAAEAPALFTGLTQLADQDPLIDVRRGPSPGSLVVSLYGEVQREVIAARLAEEFGVVAEFSAPRVVCVERPAGTGSAVETIGDTSPVLFWATIGLRVEPGPLDSGVRFQLEAERGSLPAAFITAIEDSTRATLREGIHGWQVVDCVVTLTHTGYCSPISTAADFRGLTPLVVAETLRRAGTVVCEPLDDVELEVPEDTLSQVLSAIVRHDGVPETPLVRNGSASVEAVIPSARLQELQRVLPGLTAGAGVVTSRFGGHRPVSGEPPNRPRTDHNPFDREVYLAG</sequence>
<protein>
    <submittedName>
        <fullName evidence="6">GTP-binding protein</fullName>
    </submittedName>
</protein>
<dbReference type="InterPro" id="IPR000640">
    <property type="entry name" value="EFG_V-like"/>
</dbReference>
<dbReference type="EMBL" id="JBHLZU010000027">
    <property type="protein sequence ID" value="MFB9908522.1"/>
    <property type="molecule type" value="Genomic_DNA"/>
</dbReference>
<dbReference type="InterPro" id="IPR005225">
    <property type="entry name" value="Small_GTP-bd"/>
</dbReference>
<keyword evidence="1" id="KW-0547">Nucleotide-binding</keyword>